<dbReference type="InterPro" id="IPR000182">
    <property type="entry name" value="GNAT_dom"/>
</dbReference>
<organism evidence="2 3">
    <name type="scientific">Anaeramoeba ignava</name>
    <name type="common">Anaerobic marine amoeba</name>
    <dbReference type="NCBI Taxonomy" id="1746090"/>
    <lineage>
        <taxon>Eukaryota</taxon>
        <taxon>Metamonada</taxon>
        <taxon>Anaeramoebidae</taxon>
        <taxon>Anaeramoeba</taxon>
    </lineage>
</organism>
<dbReference type="EMBL" id="JAPDFW010000103">
    <property type="protein sequence ID" value="KAJ5069558.1"/>
    <property type="molecule type" value="Genomic_DNA"/>
</dbReference>
<accession>A0A9Q0LBA2</accession>
<dbReference type="Gene3D" id="3.40.630.30">
    <property type="match status" value="1"/>
</dbReference>
<dbReference type="SUPFAM" id="SSF55729">
    <property type="entry name" value="Acyl-CoA N-acyltransferases (Nat)"/>
    <property type="match status" value="1"/>
</dbReference>
<dbReference type="Pfam" id="PF00583">
    <property type="entry name" value="Acetyltransf_1"/>
    <property type="match status" value="1"/>
</dbReference>
<evidence type="ECO:0000259" key="1">
    <source>
        <dbReference type="PROSITE" id="PS51186"/>
    </source>
</evidence>
<dbReference type="CDD" id="cd04301">
    <property type="entry name" value="NAT_SF"/>
    <property type="match status" value="1"/>
</dbReference>
<keyword evidence="3" id="KW-1185">Reference proteome</keyword>
<evidence type="ECO:0000313" key="3">
    <source>
        <dbReference type="Proteomes" id="UP001149090"/>
    </source>
</evidence>
<comment type="caution">
    <text evidence="2">The sequence shown here is derived from an EMBL/GenBank/DDBJ whole genome shotgun (WGS) entry which is preliminary data.</text>
</comment>
<dbReference type="Proteomes" id="UP001149090">
    <property type="component" value="Unassembled WGS sequence"/>
</dbReference>
<dbReference type="GO" id="GO:0016747">
    <property type="term" value="F:acyltransferase activity, transferring groups other than amino-acyl groups"/>
    <property type="evidence" value="ECO:0007669"/>
    <property type="project" value="InterPro"/>
</dbReference>
<dbReference type="InterPro" id="IPR016181">
    <property type="entry name" value="Acyl_CoA_acyltransferase"/>
</dbReference>
<gene>
    <name evidence="2" type="ORF">M0811_02128</name>
</gene>
<protein>
    <submittedName>
        <fullName evidence="2">Acetyltransferase</fullName>
    </submittedName>
</protein>
<sequence length="159" mass="18804">MQNKLPIIIRKLSQNDVIQIADLNISIAKETENIDLPKEKIQNGVQQMLDNPELGQYFVVEHEETQEIVACFMNTYEWDEIKNGLIWWIQSVYVKTQFRRKGVYSRMHNFLKELAIKNGALGLKLYVEKKNYRAQQAYKKMGMIPSDTYFFEETFNKTN</sequence>
<name>A0A9Q0LBA2_ANAIG</name>
<dbReference type="OMA" id="FWWIQSV"/>
<dbReference type="AlphaFoldDB" id="A0A9Q0LBA2"/>
<proteinExistence type="predicted"/>
<evidence type="ECO:0000313" key="2">
    <source>
        <dbReference type="EMBL" id="KAJ5069558.1"/>
    </source>
</evidence>
<reference evidence="2" key="1">
    <citation type="submission" date="2022-10" db="EMBL/GenBank/DDBJ databases">
        <title>Novel sulphate-reducing endosymbionts in the free-living metamonad Anaeramoeba.</title>
        <authorList>
            <person name="Jerlstrom-Hultqvist J."/>
            <person name="Cepicka I."/>
            <person name="Gallot-Lavallee L."/>
            <person name="Salas-Leiva D."/>
            <person name="Curtis B.A."/>
            <person name="Zahonova K."/>
            <person name="Pipaliya S."/>
            <person name="Dacks J."/>
            <person name="Roger A.J."/>
        </authorList>
    </citation>
    <scope>NUCLEOTIDE SEQUENCE</scope>
    <source>
        <strain evidence="2">BMAN</strain>
    </source>
</reference>
<dbReference type="PROSITE" id="PS51186">
    <property type="entry name" value="GNAT"/>
    <property type="match status" value="1"/>
</dbReference>
<dbReference type="OrthoDB" id="7305308at2759"/>
<feature type="domain" description="N-acetyltransferase" evidence="1">
    <location>
        <begin position="7"/>
        <end position="159"/>
    </location>
</feature>